<sequence>MTYNTLQLAVAAEAFPLVVQAWALAAVEAFPWAFQ</sequence>
<name>A0A392VP43_9FABA</name>
<dbReference type="AlphaFoldDB" id="A0A392VP43"/>
<comment type="caution">
    <text evidence="1">The sequence shown here is derived from an EMBL/GenBank/DDBJ whole genome shotgun (WGS) entry which is preliminary data.</text>
</comment>
<dbReference type="Proteomes" id="UP000265520">
    <property type="component" value="Unassembled WGS sequence"/>
</dbReference>
<keyword evidence="2" id="KW-1185">Reference proteome</keyword>
<protein>
    <submittedName>
        <fullName evidence="1">Uncharacterized protein</fullName>
    </submittedName>
</protein>
<feature type="non-terminal residue" evidence="1">
    <location>
        <position position="35"/>
    </location>
</feature>
<dbReference type="EMBL" id="LXQA011235685">
    <property type="protein sequence ID" value="MCI90126.1"/>
    <property type="molecule type" value="Genomic_DNA"/>
</dbReference>
<reference evidence="1 2" key="1">
    <citation type="journal article" date="2018" name="Front. Plant Sci.">
        <title>Red Clover (Trifolium pratense) and Zigzag Clover (T. medium) - A Picture of Genomic Similarities and Differences.</title>
        <authorList>
            <person name="Dluhosova J."/>
            <person name="Istvanek J."/>
            <person name="Nedelnik J."/>
            <person name="Repkova J."/>
        </authorList>
    </citation>
    <scope>NUCLEOTIDE SEQUENCE [LARGE SCALE GENOMIC DNA]</scope>
    <source>
        <strain evidence="2">cv. 10/8</strain>
        <tissue evidence="1">Leaf</tissue>
    </source>
</reference>
<proteinExistence type="predicted"/>
<evidence type="ECO:0000313" key="1">
    <source>
        <dbReference type="EMBL" id="MCI90126.1"/>
    </source>
</evidence>
<evidence type="ECO:0000313" key="2">
    <source>
        <dbReference type="Proteomes" id="UP000265520"/>
    </source>
</evidence>
<organism evidence="1 2">
    <name type="scientific">Trifolium medium</name>
    <dbReference type="NCBI Taxonomy" id="97028"/>
    <lineage>
        <taxon>Eukaryota</taxon>
        <taxon>Viridiplantae</taxon>
        <taxon>Streptophyta</taxon>
        <taxon>Embryophyta</taxon>
        <taxon>Tracheophyta</taxon>
        <taxon>Spermatophyta</taxon>
        <taxon>Magnoliopsida</taxon>
        <taxon>eudicotyledons</taxon>
        <taxon>Gunneridae</taxon>
        <taxon>Pentapetalae</taxon>
        <taxon>rosids</taxon>
        <taxon>fabids</taxon>
        <taxon>Fabales</taxon>
        <taxon>Fabaceae</taxon>
        <taxon>Papilionoideae</taxon>
        <taxon>50 kb inversion clade</taxon>
        <taxon>NPAAA clade</taxon>
        <taxon>Hologalegina</taxon>
        <taxon>IRL clade</taxon>
        <taxon>Trifolieae</taxon>
        <taxon>Trifolium</taxon>
    </lineage>
</organism>
<accession>A0A392VP43</accession>